<dbReference type="Pfam" id="PF13409">
    <property type="entry name" value="GST_N_2"/>
    <property type="match status" value="1"/>
</dbReference>
<dbReference type="SFLD" id="SFLDS00019">
    <property type="entry name" value="Glutathione_Transferase_(cytos"/>
    <property type="match status" value="1"/>
</dbReference>
<feature type="domain" description="GST C-terminal" evidence="2">
    <location>
        <begin position="83"/>
        <end position="200"/>
    </location>
</feature>
<dbReference type="InterPro" id="IPR040079">
    <property type="entry name" value="Glutathione_S-Trfase"/>
</dbReference>
<dbReference type="InterPro" id="IPR004046">
    <property type="entry name" value="GST_C"/>
</dbReference>
<dbReference type="PANTHER" id="PTHR44051:SF2">
    <property type="entry name" value="HYPOTHETICAL GLUTATHIONE S-TRANSFERASE LIKE PROTEIN"/>
    <property type="match status" value="1"/>
</dbReference>
<dbReference type="SUPFAM" id="SSF47616">
    <property type="entry name" value="GST C-terminal domain-like"/>
    <property type="match status" value="1"/>
</dbReference>
<evidence type="ECO:0000313" key="3">
    <source>
        <dbReference type="EMBL" id="WXB05494.1"/>
    </source>
</evidence>
<proteinExistence type="predicted"/>
<dbReference type="PROSITE" id="PS50405">
    <property type="entry name" value="GST_CTER"/>
    <property type="match status" value="1"/>
</dbReference>
<feature type="domain" description="GST N-terminal" evidence="1">
    <location>
        <begin position="1"/>
        <end position="81"/>
    </location>
</feature>
<dbReference type="RefSeq" id="WP_394835140.1">
    <property type="nucleotide sequence ID" value="NZ_CP089929.1"/>
</dbReference>
<evidence type="ECO:0000259" key="1">
    <source>
        <dbReference type="PROSITE" id="PS50404"/>
    </source>
</evidence>
<dbReference type="Pfam" id="PF00043">
    <property type="entry name" value="GST_C"/>
    <property type="match status" value="1"/>
</dbReference>
<dbReference type="Gene3D" id="3.40.30.10">
    <property type="entry name" value="Glutaredoxin"/>
    <property type="match status" value="1"/>
</dbReference>
<evidence type="ECO:0000313" key="4">
    <source>
        <dbReference type="Proteomes" id="UP001374803"/>
    </source>
</evidence>
<evidence type="ECO:0000259" key="2">
    <source>
        <dbReference type="PROSITE" id="PS50405"/>
    </source>
</evidence>
<dbReference type="Proteomes" id="UP001374803">
    <property type="component" value="Chromosome"/>
</dbReference>
<dbReference type="EMBL" id="CP089983">
    <property type="protein sequence ID" value="WXB05494.1"/>
    <property type="molecule type" value="Genomic_DNA"/>
</dbReference>
<dbReference type="PROSITE" id="PS50404">
    <property type="entry name" value="GST_NTER"/>
    <property type="match status" value="1"/>
</dbReference>
<dbReference type="SFLD" id="SFLDG00358">
    <property type="entry name" value="Main_(cytGST)"/>
    <property type="match status" value="1"/>
</dbReference>
<dbReference type="SFLD" id="SFLDG01151">
    <property type="entry name" value="Main.2:_Nu-like"/>
    <property type="match status" value="1"/>
</dbReference>
<name>A0ABZ2L3K2_9BACT</name>
<accession>A0ABZ2L3K2</accession>
<dbReference type="PANTHER" id="PTHR44051">
    <property type="entry name" value="GLUTATHIONE S-TRANSFERASE-RELATED"/>
    <property type="match status" value="1"/>
</dbReference>
<sequence length="200" mass="23216">MRLHQFHPSGNCYKIRLLLHHLDIPVELVDVDYLGGETRTPAYRKINPIGRIPTLELDDGAFLPESPAILWYFAEGTPYLPGDRLQRARVLQWMSFEQYDHEPYIAVARNWVSYAGIPRGKEGELRERQEKGRKTLSVMDEHLRANDFFAGTYSIADIALYAYTHVAREGEFDLSLYPHVLAWLERVRSQPRHIGITERP</sequence>
<keyword evidence="4" id="KW-1185">Reference proteome</keyword>
<reference evidence="3" key="1">
    <citation type="submission" date="2021-12" db="EMBL/GenBank/DDBJ databases">
        <title>Discovery of the Pendulisporaceae a myxobacterial family with distinct sporulation behavior and unique specialized metabolism.</title>
        <authorList>
            <person name="Garcia R."/>
            <person name="Popoff A."/>
            <person name="Bader C.D."/>
            <person name="Loehr J."/>
            <person name="Walesch S."/>
            <person name="Walt C."/>
            <person name="Boldt J."/>
            <person name="Bunk B."/>
            <person name="Haeckl F.J.F.P.J."/>
            <person name="Gunesch A.P."/>
            <person name="Birkelbach J."/>
            <person name="Nuebel U."/>
            <person name="Pietschmann T."/>
            <person name="Bach T."/>
            <person name="Mueller R."/>
        </authorList>
    </citation>
    <scope>NUCLEOTIDE SEQUENCE</scope>
    <source>
        <strain evidence="3">MSr11367</strain>
    </source>
</reference>
<gene>
    <name evidence="3" type="ORF">LVJ94_52440</name>
</gene>
<dbReference type="Gene3D" id="1.20.1050.10">
    <property type="match status" value="1"/>
</dbReference>
<dbReference type="InterPro" id="IPR036282">
    <property type="entry name" value="Glutathione-S-Trfase_C_sf"/>
</dbReference>
<protein>
    <submittedName>
        <fullName evidence="3">Glutathione S-transferase family protein</fullName>
    </submittedName>
</protein>
<dbReference type="CDD" id="cd03056">
    <property type="entry name" value="GST_N_4"/>
    <property type="match status" value="1"/>
</dbReference>
<dbReference type="SUPFAM" id="SSF52833">
    <property type="entry name" value="Thioredoxin-like"/>
    <property type="match status" value="1"/>
</dbReference>
<dbReference type="InterPro" id="IPR010987">
    <property type="entry name" value="Glutathione-S-Trfase_C-like"/>
</dbReference>
<dbReference type="InterPro" id="IPR004045">
    <property type="entry name" value="Glutathione_S-Trfase_N"/>
</dbReference>
<organism evidence="3 4">
    <name type="scientific">Pendulispora rubella</name>
    <dbReference type="NCBI Taxonomy" id="2741070"/>
    <lineage>
        <taxon>Bacteria</taxon>
        <taxon>Pseudomonadati</taxon>
        <taxon>Myxococcota</taxon>
        <taxon>Myxococcia</taxon>
        <taxon>Myxococcales</taxon>
        <taxon>Sorangiineae</taxon>
        <taxon>Pendulisporaceae</taxon>
        <taxon>Pendulispora</taxon>
    </lineage>
</organism>
<dbReference type="InterPro" id="IPR036249">
    <property type="entry name" value="Thioredoxin-like_sf"/>
</dbReference>